<feature type="domain" description="RBP-J/Cbf11/Cbf12 DNA binding" evidence="8">
    <location>
        <begin position="63"/>
        <end position="199"/>
    </location>
</feature>
<keyword evidence="4" id="KW-0238">DNA-binding</keyword>
<dbReference type="InterPro" id="IPR040159">
    <property type="entry name" value="CLS_fam"/>
</dbReference>
<evidence type="ECO:0000256" key="5">
    <source>
        <dbReference type="ARBA" id="ARBA00023163"/>
    </source>
</evidence>
<feature type="region of interest" description="Disordered" evidence="7">
    <location>
        <begin position="476"/>
        <end position="495"/>
    </location>
</feature>
<keyword evidence="11" id="KW-1185">Reference proteome</keyword>
<evidence type="ECO:0000256" key="6">
    <source>
        <dbReference type="ARBA" id="ARBA00023242"/>
    </source>
</evidence>
<evidence type="ECO:0000313" key="10">
    <source>
        <dbReference type="Ensembl" id="ENSEBUP00000018007.1"/>
    </source>
</evidence>
<reference evidence="10" key="2">
    <citation type="submission" date="2025-09" db="UniProtKB">
        <authorList>
            <consortium name="Ensembl"/>
        </authorList>
    </citation>
    <scope>IDENTIFICATION</scope>
</reference>
<dbReference type="Pfam" id="PF20144">
    <property type="entry name" value="TIG_SUH"/>
    <property type="match status" value="1"/>
</dbReference>
<dbReference type="Pfam" id="PF09271">
    <property type="entry name" value="LAG1-DNAbind"/>
    <property type="match status" value="1"/>
</dbReference>
<dbReference type="InterPro" id="IPR037095">
    <property type="entry name" value="RBP-J/Cbf11_DNA-bd_sf"/>
</dbReference>
<evidence type="ECO:0000256" key="7">
    <source>
        <dbReference type="SAM" id="MobiDB-lite"/>
    </source>
</evidence>
<dbReference type="SMART" id="SM01267">
    <property type="entry name" value="LAG1_DNAbind"/>
    <property type="match status" value="1"/>
</dbReference>
<dbReference type="GO" id="GO:0000978">
    <property type="term" value="F:RNA polymerase II cis-regulatory region sequence-specific DNA binding"/>
    <property type="evidence" value="ECO:0007669"/>
    <property type="project" value="InterPro"/>
</dbReference>
<reference evidence="10" key="1">
    <citation type="submission" date="2025-08" db="UniProtKB">
        <authorList>
            <consortium name="Ensembl"/>
        </authorList>
    </citation>
    <scope>IDENTIFICATION</scope>
</reference>
<comment type="similarity">
    <text evidence="2">Belongs to the Su(H) family.</text>
</comment>
<accession>A0A8C4QNB6</accession>
<evidence type="ECO:0000313" key="11">
    <source>
        <dbReference type="Proteomes" id="UP000694388"/>
    </source>
</evidence>
<dbReference type="Gene3D" id="2.80.10.50">
    <property type="match status" value="1"/>
</dbReference>
<dbReference type="Gene3D" id="2.60.40.10">
    <property type="entry name" value="Immunoglobulins"/>
    <property type="match status" value="1"/>
</dbReference>
<dbReference type="GO" id="GO:0001228">
    <property type="term" value="F:DNA-binding transcription activator activity, RNA polymerase II-specific"/>
    <property type="evidence" value="ECO:0007669"/>
    <property type="project" value="InterPro"/>
</dbReference>
<dbReference type="SUPFAM" id="SSF81296">
    <property type="entry name" value="E set domains"/>
    <property type="match status" value="1"/>
</dbReference>
<feature type="domain" description="Beta-trefoil DNA-binding" evidence="9">
    <location>
        <begin position="200"/>
        <end position="348"/>
    </location>
</feature>
<feature type="compositionally biased region" description="Polar residues" evidence="7">
    <location>
        <begin position="476"/>
        <end position="488"/>
    </location>
</feature>
<keyword evidence="3" id="KW-0805">Transcription regulation</keyword>
<dbReference type="InterPro" id="IPR013783">
    <property type="entry name" value="Ig-like_fold"/>
</dbReference>
<dbReference type="GO" id="GO:0005634">
    <property type="term" value="C:nucleus"/>
    <property type="evidence" value="ECO:0007669"/>
    <property type="project" value="UniProtKB-SubCell"/>
</dbReference>
<dbReference type="PANTHER" id="PTHR10665">
    <property type="entry name" value="RECOMBINING BINDING PROTEIN SUPPRESSOR OF HAIRLESS"/>
    <property type="match status" value="1"/>
</dbReference>
<dbReference type="SUPFAM" id="SSF49417">
    <property type="entry name" value="p53-like transcription factors"/>
    <property type="match status" value="1"/>
</dbReference>
<dbReference type="InterPro" id="IPR015350">
    <property type="entry name" value="Beta-trefoil_DNA-bd_dom"/>
</dbReference>
<protein>
    <submittedName>
        <fullName evidence="10">Recombination signal binding protein for immunoglobulin kappa J region-like</fullName>
    </submittedName>
</protein>
<dbReference type="SMART" id="SM01268">
    <property type="entry name" value="BTD"/>
    <property type="match status" value="1"/>
</dbReference>
<dbReference type="Pfam" id="PF09270">
    <property type="entry name" value="BTD"/>
    <property type="match status" value="1"/>
</dbReference>
<name>A0A8C4QNB6_EPTBU</name>
<dbReference type="GeneTree" id="ENSGT00390000005197"/>
<keyword evidence="6" id="KW-0539">Nucleus</keyword>
<dbReference type="Gene3D" id="2.60.40.1450">
    <property type="entry name" value="LAG1, DNA binding domain"/>
    <property type="match status" value="1"/>
</dbReference>
<comment type="subcellular location">
    <subcellularLocation>
        <location evidence="1">Nucleus</location>
    </subcellularLocation>
</comment>
<evidence type="ECO:0000256" key="4">
    <source>
        <dbReference type="ARBA" id="ARBA00023125"/>
    </source>
</evidence>
<evidence type="ECO:0000256" key="1">
    <source>
        <dbReference type="ARBA" id="ARBA00004123"/>
    </source>
</evidence>
<dbReference type="SUPFAM" id="SSF110217">
    <property type="entry name" value="DNA-binding protein LAG-1 (CSL)"/>
    <property type="match status" value="1"/>
</dbReference>
<evidence type="ECO:0000256" key="3">
    <source>
        <dbReference type="ARBA" id="ARBA00023015"/>
    </source>
</evidence>
<proteinExistence type="inferred from homology"/>
<dbReference type="InterPro" id="IPR015351">
    <property type="entry name" value="RBP-J/Cbf11/Cbf12_DNA-bd"/>
</dbReference>
<dbReference type="InterPro" id="IPR014756">
    <property type="entry name" value="Ig_E-set"/>
</dbReference>
<sequence length="523" mass="56610">MIANEEGRWRDGERSLLSLVPLSPDPSWTSSFDSALENLVCTGTESVKDDLSSEPWWLQALCRVSISHARVAQKSYGNEKRFFCPPPCVVICGNGWNLRRQQLLAQGLSPEAASLTGTLGVEGGQGSPDPLHLSHDDDAGMTFACAKSLYISDTDRRKTFQLALKLRHAGGQPIGTFLGSPIRVISKPSKKKQGARHGELAVVSGSHVALFSRLRSQTVSTRFLLATPPIFTGSARRWASLLLHVVSDQQSRESELSTMEGVVRYGATIQLVCTLTGLALPPLVVRRVERGTASLQCTEPVSQLHKVALQVSGKDLYLGLVGHSVIFAQATPCPGDACRQILSDSSSWTIIGTETTDISFYQSLGPPTPLASPIPTALSLQLSSVGDGARLEILGEGLDTGLCICFGEIPMETVFRPPNSLICTVPDVSAFSSDDLQTRPLRVPLSLSRPHDSLTFPTHFTITFSPENPLLTLTPRQNQALPPRNTSAYPRVAGGKWTGSQKTMDAWLSALHDEFSKSRFNLS</sequence>
<dbReference type="InterPro" id="IPR036358">
    <property type="entry name" value="BTD_sf"/>
</dbReference>
<dbReference type="Proteomes" id="UP000694388">
    <property type="component" value="Unplaced"/>
</dbReference>
<evidence type="ECO:0000259" key="9">
    <source>
        <dbReference type="SMART" id="SM01268"/>
    </source>
</evidence>
<dbReference type="AlphaFoldDB" id="A0A8C4QNB6"/>
<evidence type="ECO:0000259" key="8">
    <source>
        <dbReference type="SMART" id="SM01267"/>
    </source>
</evidence>
<evidence type="ECO:0000256" key="2">
    <source>
        <dbReference type="ARBA" id="ARBA00009704"/>
    </source>
</evidence>
<dbReference type="InterPro" id="IPR008967">
    <property type="entry name" value="p53-like_TF_DNA-bd_sf"/>
</dbReference>
<keyword evidence="5" id="KW-0804">Transcription</keyword>
<organism evidence="10 11">
    <name type="scientific">Eptatretus burgeri</name>
    <name type="common">Inshore hagfish</name>
    <dbReference type="NCBI Taxonomy" id="7764"/>
    <lineage>
        <taxon>Eukaryota</taxon>
        <taxon>Metazoa</taxon>
        <taxon>Chordata</taxon>
        <taxon>Craniata</taxon>
        <taxon>Vertebrata</taxon>
        <taxon>Cyclostomata</taxon>
        <taxon>Myxini</taxon>
        <taxon>Myxiniformes</taxon>
        <taxon>Myxinidae</taxon>
        <taxon>Eptatretinae</taxon>
        <taxon>Eptatretus</taxon>
    </lineage>
</organism>
<dbReference type="InterPro" id="IPR038007">
    <property type="entry name" value="RBP-Jkappa_IPT"/>
</dbReference>
<dbReference type="Ensembl" id="ENSEBUT00000018583.1">
    <property type="protein sequence ID" value="ENSEBUP00000018007.1"/>
    <property type="gene ID" value="ENSEBUG00000011253.1"/>
</dbReference>